<dbReference type="PANTHER" id="PTHR46769">
    <property type="entry name" value="POLYCYSTIC KIDNEY AND HEPATIC DISEASE 1 (AUTOSOMAL RECESSIVE)-LIKE 1"/>
    <property type="match status" value="1"/>
</dbReference>
<accession>A0A813K4I4</accession>
<dbReference type="PANTHER" id="PTHR46769:SF2">
    <property type="entry name" value="FIBROCYSTIN-L ISOFORM 2 PRECURSOR-RELATED"/>
    <property type="match status" value="1"/>
</dbReference>
<dbReference type="EMBL" id="CAJNNW010027167">
    <property type="protein sequence ID" value="CAE8689971.1"/>
    <property type="molecule type" value="Genomic_DNA"/>
</dbReference>
<proteinExistence type="predicted"/>
<dbReference type="AlphaFoldDB" id="A0A813K4I4"/>
<dbReference type="InterPro" id="IPR052387">
    <property type="entry name" value="Fibrocystin"/>
</dbReference>
<evidence type="ECO:0000313" key="2">
    <source>
        <dbReference type="EMBL" id="CAE8689971.1"/>
    </source>
</evidence>
<evidence type="ECO:0000313" key="3">
    <source>
        <dbReference type="Proteomes" id="UP000626109"/>
    </source>
</evidence>
<gene>
    <name evidence="2" type="ORF">PGLA2088_LOCUS26718</name>
</gene>
<name>A0A813K4I4_POLGL</name>
<keyword evidence="1" id="KW-0732">Signal</keyword>
<protein>
    <submittedName>
        <fullName evidence="2">Uncharacterized protein</fullName>
    </submittedName>
</protein>
<dbReference type="Proteomes" id="UP000626109">
    <property type="component" value="Unassembled WGS sequence"/>
</dbReference>
<organism evidence="2 3">
    <name type="scientific">Polarella glacialis</name>
    <name type="common">Dinoflagellate</name>
    <dbReference type="NCBI Taxonomy" id="89957"/>
    <lineage>
        <taxon>Eukaryota</taxon>
        <taxon>Sar</taxon>
        <taxon>Alveolata</taxon>
        <taxon>Dinophyceae</taxon>
        <taxon>Suessiales</taxon>
        <taxon>Suessiaceae</taxon>
        <taxon>Polarella</taxon>
    </lineage>
</organism>
<reference evidence="2" key="1">
    <citation type="submission" date="2021-02" db="EMBL/GenBank/DDBJ databases">
        <authorList>
            <person name="Dougan E. K."/>
            <person name="Rhodes N."/>
            <person name="Thang M."/>
            <person name="Chan C."/>
        </authorList>
    </citation>
    <scope>NUCLEOTIDE SEQUENCE</scope>
</reference>
<sequence>AVDDLSHRVTSKFKAWRQSDGQSTWSTGPMNDGCIPDPPEADRGWFMRVNDLYNLTLFTSPPKHHRLFFFNDDPDSIRLDIFLTQPFRLEVYVDGSLLPEKTYDTAQDAAGPRLPKLTDPHGAYTFDPHSRRFYLIMKGGTYNGRAATVGGGFVLLRMLQVVQLSMTVSVPLAQFDGPSMISNLATLLQIDPSRIKIVSVQTRAQVGGRRLSGFGSPRSLQAEELEVLTQIVEKNPAPVPGD</sequence>
<comment type="caution">
    <text evidence="2">The sequence shown here is derived from an EMBL/GenBank/DDBJ whole genome shotgun (WGS) entry which is preliminary data.</text>
</comment>
<feature type="non-terminal residue" evidence="2">
    <location>
        <position position="1"/>
    </location>
</feature>
<evidence type="ECO:0000256" key="1">
    <source>
        <dbReference type="ARBA" id="ARBA00022729"/>
    </source>
</evidence>
<feature type="non-terminal residue" evidence="2">
    <location>
        <position position="242"/>
    </location>
</feature>